<dbReference type="GO" id="GO:0005524">
    <property type="term" value="F:ATP binding"/>
    <property type="evidence" value="ECO:0007669"/>
    <property type="project" value="UniProtKB-KW"/>
</dbReference>
<dbReference type="Gene3D" id="3.40.50.300">
    <property type="entry name" value="P-loop containing nucleotide triphosphate hydrolases"/>
    <property type="match status" value="2"/>
</dbReference>
<keyword evidence="6" id="KW-0378">Hydrolase</keyword>
<dbReference type="GO" id="GO:0016787">
    <property type="term" value="F:hydrolase activity"/>
    <property type="evidence" value="ECO:0007669"/>
    <property type="project" value="UniProtKB-KW"/>
</dbReference>
<feature type="domain" description="Alphavirus-like MT" evidence="10">
    <location>
        <begin position="90"/>
        <end position="278"/>
    </location>
</feature>
<dbReference type="GO" id="GO:0016556">
    <property type="term" value="P:mRNA modification"/>
    <property type="evidence" value="ECO:0007669"/>
    <property type="project" value="InterPro"/>
</dbReference>
<reference evidence="11" key="1">
    <citation type="submission" date="2017-05" db="EMBL/GenBank/DDBJ databases">
        <title>Molecular detection of plant viruses.</title>
        <authorList>
            <person name="Fattouh F.A."/>
            <person name="Awad E.E."/>
        </authorList>
    </citation>
    <scope>NUCLEOTIDE SEQUENCE</scope>
    <source>
        <strain evidence="11">ER1</strain>
    </source>
</reference>
<accession>A0A1Y0BWB5</accession>
<evidence type="ECO:0000259" key="9">
    <source>
        <dbReference type="PROSITE" id="PS51657"/>
    </source>
</evidence>
<comment type="similarity">
    <text evidence="2">Belongs to the bromoviridae replication protein 1a family.</text>
</comment>
<dbReference type="Pfam" id="PF01443">
    <property type="entry name" value="Viral_helicase1"/>
    <property type="match status" value="1"/>
</dbReference>
<name>A0A1Y0BWB5_AMV</name>
<dbReference type="GO" id="GO:0006396">
    <property type="term" value="P:RNA processing"/>
    <property type="evidence" value="ECO:0007669"/>
    <property type="project" value="InterPro"/>
</dbReference>
<dbReference type="GO" id="GO:0008174">
    <property type="term" value="F:mRNA methyltransferase activity"/>
    <property type="evidence" value="ECO:0007669"/>
    <property type="project" value="UniProtKB-UniRule"/>
</dbReference>
<protein>
    <recommendedName>
        <fullName evidence="3">Replication protein 1a</fullName>
    </recommendedName>
</protein>
<evidence type="ECO:0000256" key="7">
    <source>
        <dbReference type="ARBA" id="ARBA00022840"/>
    </source>
</evidence>
<evidence type="ECO:0000259" key="10">
    <source>
        <dbReference type="PROSITE" id="PS51743"/>
    </source>
</evidence>
<dbReference type="EMBL" id="KX579896">
    <property type="protein sequence ID" value="ART67068.1"/>
    <property type="molecule type" value="Genomic_RNA"/>
</dbReference>
<feature type="domain" description="(+)RNA virus helicase C-terminal" evidence="9">
    <location>
        <begin position="806"/>
        <end position="1125"/>
    </location>
</feature>
<evidence type="ECO:0000256" key="1">
    <source>
        <dbReference type="ARBA" id="ARBA00004291"/>
    </source>
</evidence>
<keyword evidence="8" id="KW-1038">Host endoplasmic reticulum</keyword>
<dbReference type="InterPro" id="IPR002588">
    <property type="entry name" value="Alphavirus-like_MT_dom"/>
</dbReference>
<dbReference type="GO" id="GO:0003723">
    <property type="term" value="F:RNA binding"/>
    <property type="evidence" value="ECO:0007669"/>
    <property type="project" value="InterPro"/>
</dbReference>
<evidence type="ECO:0000256" key="5">
    <source>
        <dbReference type="ARBA" id="ARBA00022741"/>
    </source>
</evidence>
<organism evidence="11">
    <name type="scientific">Alfalfa mosaic virus</name>
    <name type="common">AMV</name>
    <dbReference type="NCBI Taxonomy" id="12321"/>
    <lineage>
        <taxon>Viruses</taxon>
        <taxon>Riboviria</taxon>
        <taxon>Orthornavirae</taxon>
        <taxon>Kitrinoviricota</taxon>
        <taxon>Alsuviricetes</taxon>
        <taxon>Martellivirales</taxon>
        <taxon>Bromoviridae</taxon>
        <taxon>Alfamovirus</taxon>
    </lineage>
</organism>
<keyword evidence="5" id="KW-0547">Nucleotide-binding</keyword>
<dbReference type="GO" id="GO:0044167">
    <property type="term" value="C:host cell endoplasmic reticulum membrane"/>
    <property type="evidence" value="ECO:0007669"/>
    <property type="project" value="UniProtKB-SubCell"/>
</dbReference>
<keyword evidence="7" id="KW-0067">ATP-binding</keyword>
<evidence type="ECO:0000256" key="4">
    <source>
        <dbReference type="ARBA" id="ARBA00022679"/>
    </source>
</evidence>
<proteinExistence type="inferred from homology"/>
<dbReference type="SUPFAM" id="SSF52540">
    <property type="entry name" value="P-loop containing nucleoside triphosphate hydrolases"/>
    <property type="match status" value="1"/>
</dbReference>
<evidence type="ECO:0000256" key="2">
    <source>
        <dbReference type="ARBA" id="ARBA00010328"/>
    </source>
</evidence>
<evidence type="ECO:0000313" key="11">
    <source>
        <dbReference type="EMBL" id="ART67068.1"/>
    </source>
</evidence>
<evidence type="ECO:0000256" key="3">
    <source>
        <dbReference type="ARBA" id="ARBA00020856"/>
    </source>
</evidence>
<dbReference type="PROSITE" id="PS51743">
    <property type="entry name" value="ALPHAVIRUS_MT"/>
    <property type="match status" value="1"/>
</dbReference>
<evidence type="ECO:0000256" key="6">
    <source>
        <dbReference type="ARBA" id="ARBA00022801"/>
    </source>
</evidence>
<sequence length="1126" mass="126028">MNADAQSTDSSLSMREPLSHASIQEMLQRVVEKPTADDTTAIGKVFSEAGPAYAQDALPSDKCEVLKISFSLDATQQNILRANFPGRRIVFSNSSSSSHCFAAAHRLLETDFVYRCFGNTVDSIIDLGGNFVSHMKMKRHNVHCCCPIMDARDGARLTERILSLKSYVRKHPEIVGEADYCMDTFQKCSRRADYAFAIHSTSDLDVGELACSLDQKGVMKFICTMMVDADMLIHNEGEIPNFNVRWEIDRKNDLIHFDFIDEPNLGYSHRFSLLKHYLTYNAVDLGHAAYRIERKQDFGGVMVIDLTYSLGFVPKMPHSNGRSSARYNRVKGQMVVHTVNEGYYHHSYQTAVKRKVLVDKKVLTRVTEVAFRQFRPNSDVHSAIQSIATMLSSSTNHTIIGGVTLISGKPLSPDDYIPVATTIYYRVKKLYNAIPEMLSLLDKGERLSTDAVLKGSEGPTWYSGPTFLSALDKVNAPGDFIAKALMSLPKRDLKSLFSRSVTSPPEWTPNQDESPVRCTDGVFYPLRMLLKCLGSDKFESVTITDPRSNTETTVDLYQSFQKKKENNFSFILGKVDGPSPLISDPVYFQSLEDVYYAEWHQGNAIDASNYARTLLDDIRKQKEESLKAKAKEVEDAQKLNRAILQVHAYLEAHPDGKKIEGLGLSSQFIAKIPELAIPTPKPLPEFEKNAETGEILRINPHSDAILEAIDYLKSTSANSVITLNKLGDHCQWTTKGLDVVWAGDDKRRAFLPKKNTWVGPTARSYPLAKYERAMSKDGYVTLRWDGEVLDANCVRSLSQYEIVFVDQSCVFASAERILPSLEKALGLEAHFSVTIVDGVAGCGKTTNIKQKTFLSGRDVDLILTSNRSSADELKETIDCSPLTKLHYIRTCDSYLMSASAVKAQRLIFDECFLQHAGLVYAAATLAGCSEVIGFGDTEQIPFVSRNPSFVFRHHKLTGKVERKLITWRSPADATYCLEKYFYKNKKPVKTNSRVLRSIEVVPINSPVSVERNTNALYLCHTQAEKAVLKAQTHLKGCDNIFTTHEAQGKTFDNVYFCRLTRTSTSLATGRDPINGPCNGLVALSRHKKTFKYFTIAHDSDDVIYNACRDAGNTDDSILARSYNHNF</sequence>
<dbReference type="PROSITE" id="PS51657">
    <property type="entry name" value="PSRV_HELICASE"/>
    <property type="match status" value="1"/>
</dbReference>
<evidence type="ECO:0000256" key="8">
    <source>
        <dbReference type="ARBA" id="ARBA00023184"/>
    </source>
</evidence>
<dbReference type="InterPro" id="IPR027417">
    <property type="entry name" value="P-loop_NTPase"/>
</dbReference>
<dbReference type="InterPro" id="IPR027351">
    <property type="entry name" value="(+)RNA_virus_helicase_core_dom"/>
</dbReference>
<dbReference type="Pfam" id="PF01660">
    <property type="entry name" value="Vmethyltransf"/>
    <property type="match status" value="1"/>
</dbReference>
<comment type="subcellular location">
    <subcellularLocation>
        <location evidence="1">Host endoplasmic reticulum membrane</location>
        <topology evidence="1">Peripheral membrane protein</topology>
    </subcellularLocation>
</comment>
<keyword evidence="4" id="KW-0808">Transferase</keyword>